<evidence type="ECO:0000256" key="4">
    <source>
        <dbReference type="ARBA" id="ARBA00023242"/>
    </source>
</evidence>
<dbReference type="SUPFAM" id="SSF57701">
    <property type="entry name" value="Zn2/Cys6 DNA-binding domain"/>
    <property type="match status" value="1"/>
</dbReference>
<evidence type="ECO:0000256" key="3">
    <source>
        <dbReference type="ARBA" id="ARBA00023163"/>
    </source>
</evidence>
<dbReference type="PANTHER" id="PTHR47431">
    <property type="entry name" value="ZN(II)2CYS6 TRANSCRIPTION FACTOR (EUROFUNG)-RELATED"/>
    <property type="match status" value="1"/>
</dbReference>
<dbReference type="HOGENOM" id="CLU_1229680_0_0_1"/>
<evidence type="ECO:0000256" key="1">
    <source>
        <dbReference type="ARBA" id="ARBA00023015"/>
    </source>
</evidence>
<proteinExistence type="predicted"/>
<dbReference type="Proteomes" id="UP000001699">
    <property type="component" value="Unassembled WGS sequence"/>
</dbReference>
<dbReference type="EMBL" id="DS499597">
    <property type="protein sequence ID" value="EDP50882.1"/>
    <property type="molecule type" value="Genomic_DNA"/>
</dbReference>
<evidence type="ECO:0000256" key="2">
    <source>
        <dbReference type="ARBA" id="ARBA00023125"/>
    </source>
</evidence>
<dbReference type="PROSITE" id="PS50048">
    <property type="entry name" value="ZN2_CY6_FUNGAL_2"/>
    <property type="match status" value="1"/>
</dbReference>
<protein>
    <recommendedName>
        <fullName evidence="5">Zn(2)-C6 fungal-type domain-containing protein</fullName>
    </recommendedName>
</protein>
<keyword evidence="2" id="KW-0238">DNA-binding</keyword>
<keyword evidence="3" id="KW-0804">Transcription</keyword>
<dbReference type="GO" id="GO:0000981">
    <property type="term" value="F:DNA-binding transcription factor activity, RNA polymerase II-specific"/>
    <property type="evidence" value="ECO:0007669"/>
    <property type="project" value="InterPro"/>
</dbReference>
<dbReference type="InterPro" id="IPR001138">
    <property type="entry name" value="Zn2Cys6_DnaBD"/>
</dbReference>
<reference evidence="6 7" key="1">
    <citation type="journal article" date="2008" name="PLoS Genet.">
        <title>Genomic islands in the pathogenic filamentous fungus Aspergillus fumigatus.</title>
        <authorList>
            <person name="Fedorova N.D."/>
            <person name="Khaldi N."/>
            <person name="Joardar V.S."/>
            <person name="Maiti R."/>
            <person name="Amedeo P."/>
            <person name="Anderson M.J."/>
            <person name="Crabtree J."/>
            <person name="Silva J.C."/>
            <person name="Badger J.H."/>
            <person name="Albarraq A."/>
            <person name="Angiuoli S."/>
            <person name="Bussey H."/>
            <person name="Bowyer P."/>
            <person name="Cotty P.J."/>
            <person name="Dyer P.S."/>
            <person name="Egan A."/>
            <person name="Galens K."/>
            <person name="Fraser-Liggett C.M."/>
            <person name="Haas B.J."/>
            <person name="Inman J.M."/>
            <person name="Kent R."/>
            <person name="Lemieux S."/>
            <person name="Malavazi I."/>
            <person name="Orvis J."/>
            <person name="Roemer T."/>
            <person name="Ronning C.M."/>
            <person name="Sundaram J.P."/>
            <person name="Sutton G."/>
            <person name="Turner G."/>
            <person name="Venter J.C."/>
            <person name="White O.R."/>
            <person name="Whitty B.R."/>
            <person name="Youngman P."/>
            <person name="Wolfe K.H."/>
            <person name="Goldman G.H."/>
            <person name="Wortman J.R."/>
            <person name="Jiang B."/>
            <person name="Denning D.W."/>
            <person name="Nierman W.C."/>
        </authorList>
    </citation>
    <scope>NUCLEOTIDE SEQUENCE [LARGE SCALE GENOMIC DNA]</scope>
    <source>
        <strain evidence="7">CBS 144.89 / FGSC A1163 / CEA10</strain>
    </source>
</reference>
<dbReference type="Gene3D" id="4.10.240.10">
    <property type="entry name" value="Zn(2)-C6 fungal-type DNA-binding domain"/>
    <property type="match status" value="1"/>
</dbReference>
<dbReference type="OrthoDB" id="2123952at2759"/>
<dbReference type="CDD" id="cd00067">
    <property type="entry name" value="GAL4"/>
    <property type="match status" value="1"/>
</dbReference>
<keyword evidence="7" id="KW-1185">Reference proteome</keyword>
<accession>B0Y164</accession>
<name>B0Y164_ASPFC</name>
<gene>
    <name evidence="6" type="ORF">AFUB_048830</name>
</gene>
<organism evidence="6 7">
    <name type="scientific">Aspergillus fumigatus (strain CBS 144.89 / FGSC A1163 / CEA10)</name>
    <name type="common">Neosartorya fumigata</name>
    <dbReference type="NCBI Taxonomy" id="451804"/>
    <lineage>
        <taxon>Eukaryota</taxon>
        <taxon>Fungi</taxon>
        <taxon>Dikarya</taxon>
        <taxon>Ascomycota</taxon>
        <taxon>Pezizomycotina</taxon>
        <taxon>Eurotiomycetes</taxon>
        <taxon>Eurotiomycetidae</taxon>
        <taxon>Eurotiales</taxon>
        <taxon>Aspergillaceae</taxon>
        <taxon>Aspergillus</taxon>
        <taxon>Aspergillus subgen. Fumigati</taxon>
    </lineage>
</organism>
<dbReference type="AlphaFoldDB" id="B0Y164"/>
<keyword evidence="1" id="KW-0805">Transcription regulation</keyword>
<dbReference type="InterPro" id="IPR036864">
    <property type="entry name" value="Zn2-C6_fun-type_DNA-bd_sf"/>
</dbReference>
<dbReference type="GO" id="GO:0008270">
    <property type="term" value="F:zinc ion binding"/>
    <property type="evidence" value="ECO:0007669"/>
    <property type="project" value="InterPro"/>
</dbReference>
<dbReference type="Pfam" id="PF00172">
    <property type="entry name" value="Zn_clus"/>
    <property type="match status" value="1"/>
</dbReference>
<dbReference type="PANTHER" id="PTHR47431:SF1">
    <property type="entry name" value="ZN(II)2CYS6 TRANSCRIPTION FACTOR (EUROFUNG)"/>
    <property type="match status" value="1"/>
</dbReference>
<dbReference type="SMART" id="SM00066">
    <property type="entry name" value="GAL4"/>
    <property type="match status" value="1"/>
</dbReference>
<feature type="domain" description="Zn(2)-C6 fungal-type" evidence="5">
    <location>
        <begin position="11"/>
        <end position="40"/>
    </location>
</feature>
<evidence type="ECO:0000259" key="5">
    <source>
        <dbReference type="PROSITE" id="PS50048"/>
    </source>
</evidence>
<dbReference type="GO" id="GO:0003677">
    <property type="term" value="F:DNA binding"/>
    <property type="evidence" value="ECO:0007669"/>
    <property type="project" value="UniProtKB-KW"/>
</dbReference>
<evidence type="ECO:0000313" key="6">
    <source>
        <dbReference type="EMBL" id="EDP50882.1"/>
    </source>
</evidence>
<keyword evidence="4" id="KW-0539">Nucleus</keyword>
<dbReference type="PROSITE" id="PS00463">
    <property type="entry name" value="ZN2_CY6_FUNGAL_1"/>
    <property type="match status" value="1"/>
</dbReference>
<evidence type="ECO:0000313" key="7">
    <source>
        <dbReference type="Proteomes" id="UP000001699"/>
    </source>
</evidence>
<dbReference type="VEuPathDB" id="FungiDB:AFUB_048830"/>
<sequence>MPSASRPVKVACLACRASKTRCDGQQPCANCSIHQEECRYQPSRRGGARRGPLAAQKLARKRAQRAADIANINNHDEFDSNVSGQGYNFHSHLSAPFPFPSMSRSTISLEFPSPPSGFVDQQESSGGTVELPGGSIRVYRCDQDLYVNPMRRATKEANLESDDSEESTPTISSFILTFPVCLPQQRLSTKTRTRSSASVQSTQILQFYPIGPLHPWVLPLPRYWC</sequence>